<sequence length="183" mass="20807">MKRVFISALVLFLVVIAGYVVVVHRLSYRIFSYRPYQQTLDHQHLATVQTRLQATGEQAATPVTLRQFAVAETARRLTFAIKSKALSDPNKILDGQQAHCKMYSYVVAATYNQVAKQRNQQATCGVAYGHVYLYGMNLHPFIGGAFFKDHDFCVFANEQGRTPPMPFCMTTFWLIVFDCGNRR</sequence>
<dbReference type="Proteomes" id="UP000831796">
    <property type="component" value="Plasmid unnamed1"/>
</dbReference>
<dbReference type="AlphaFoldDB" id="A0A8T9QBX8"/>
<accession>A0A8T9QBX8</accession>
<dbReference type="KEGG" id="hcu:MUN79_28945"/>
<keyword evidence="1" id="KW-0614">Plasmid</keyword>
<dbReference type="EMBL" id="CP095047">
    <property type="protein sequence ID" value="UOQ75104.1"/>
    <property type="molecule type" value="Genomic_DNA"/>
</dbReference>
<protein>
    <submittedName>
        <fullName evidence="1">Uncharacterized protein</fullName>
    </submittedName>
</protein>
<proteinExistence type="predicted"/>
<keyword evidence="2" id="KW-1185">Reference proteome</keyword>
<geneLocation type="plasmid" evidence="1 2">
    <name>unnamed1</name>
</geneLocation>
<evidence type="ECO:0000313" key="1">
    <source>
        <dbReference type="EMBL" id="UOQ75104.1"/>
    </source>
</evidence>
<organism evidence="1 2">
    <name type="scientific">Hymenobacter cellulosilyticus</name>
    <dbReference type="NCBI Taxonomy" id="2932248"/>
    <lineage>
        <taxon>Bacteria</taxon>
        <taxon>Pseudomonadati</taxon>
        <taxon>Bacteroidota</taxon>
        <taxon>Cytophagia</taxon>
        <taxon>Cytophagales</taxon>
        <taxon>Hymenobacteraceae</taxon>
        <taxon>Hymenobacter</taxon>
    </lineage>
</organism>
<evidence type="ECO:0000313" key="2">
    <source>
        <dbReference type="Proteomes" id="UP000831796"/>
    </source>
</evidence>
<name>A0A8T9QBX8_9BACT</name>
<reference evidence="1" key="1">
    <citation type="submission" date="2022-04" db="EMBL/GenBank/DDBJ databases">
        <title>Hymenobacter sp. isolated from the air.</title>
        <authorList>
            <person name="Won M."/>
            <person name="Lee C.-M."/>
            <person name="Woen H.-Y."/>
            <person name="Kwon S.-W."/>
        </authorList>
    </citation>
    <scope>NUCLEOTIDE SEQUENCE</scope>
    <source>
        <strain evidence="1">5116S-3</strain>
        <plasmid evidence="1">unnamed1</plasmid>
    </source>
</reference>
<gene>
    <name evidence="1" type="ORF">MUN79_28945</name>
</gene>
<dbReference type="RefSeq" id="WP_244678437.1">
    <property type="nucleotide sequence ID" value="NZ_CP095047.1"/>
</dbReference>